<evidence type="ECO:0000313" key="2">
    <source>
        <dbReference type="EMBL" id="KAJ1120154.1"/>
    </source>
</evidence>
<name>A0AAV7P004_PLEWA</name>
<dbReference type="AlphaFoldDB" id="A0AAV7P004"/>
<reference evidence="2" key="1">
    <citation type="journal article" date="2022" name="bioRxiv">
        <title>Sequencing and chromosome-scale assembly of the giantPleurodeles waltlgenome.</title>
        <authorList>
            <person name="Brown T."/>
            <person name="Elewa A."/>
            <person name="Iarovenko S."/>
            <person name="Subramanian E."/>
            <person name="Araus A.J."/>
            <person name="Petzold A."/>
            <person name="Susuki M."/>
            <person name="Suzuki K.-i.T."/>
            <person name="Hayashi T."/>
            <person name="Toyoda A."/>
            <person name="Oliveira C."/>
            <person name="Osipova E."/>
            <person name="Leigh N.D."/>
            <person name="Simon A."/>
            <person name="Yun M.H."/>
        </authorList>
    </citation>
    <scope>NUCLEOTIDE SEQUENCE</scope>
    <source>
        <strain evidence="2">20211129_DDA</strain>
        <tissue evidence="2">Liver</tissue>
    </source>
</reference>
<organism evidence="2 3">
    <name type="scientific">Pleurodeles waltl</name>
    <name type="common">Iberian ribbed newt</name>
    <dbReference type="NCBI Taxonomy" id="8319"/>
    <lineage>
        <taxon>Eukaryota</taxon>
        <taxon>Metazoa</taxon>
        <taxon>Chordata</taxon>
        <taxon>Craniata</taxon>
        <taxon>Vertebrata</taxon>
        <taxon>Euteleostomi</taxon>
        <taxon>Amphibia</taxon>
        <taxon>Batrachia</taxon>
        <taxon>Caudata</taxon>
        <taxon>Salamandroidea</taxon>
        <taxon>Salamandridae</taxon>
        <taxon>Pleurodelinae</taxon>
        <taxon>Pleurodeles</taxon>
    </lineage>
</organism>
<dbReference type="EMBL" id="JANPWB010000012">
    <property type="protein sequence ID" value="KAJ1120154.1"/>
    <property type="molecule type" value="Genomic_DNA"/>
</dbReference>
<feature type="compositionally biased region" description="Acidic residues" evidence="1">
    <location>
        <begin position="44"/>
        <end position="53"/>
    </location>
</feature>
<keyword evidence="3" id="KW-1185">Reference proteome</keyword>
<feature type="compositionally biased region" description="Basic and acidic residues" evidence="1">
    <location>
        <begin position="61"/>
        <end position="105"/>
    </location>
</feature>
<gene>
    <name evidence="2" type="ORF">NDU88_008329</name>
</gene>
<proteinExistence type="predicted"/>
<evidence type="ECO:0000256" key="1">
    <source>
        <dbReference type="SAM" id="MobiDB-lite"/>
    </source>
</evidence>
<feature type="compositionally biased region" description="Basic and acidic residues" evidence="1">
    <location>
        <begin position="21"/>
        <end position="43"/>
    </location>
</feature>
<feature type="region of interest" description="Disordered" evidence="1">
    <location>
        <begin position="1"/>
        <end position="105"/>
    </location>
</feature>
<evidence type="ECO:0000313" key="3">
    <source>
        <dbReference type="Proteomes" id="UP001066276"/>
    </source>
</evidence>
<comment type="caution">
    <text evidence="2">The sequence shown here is derived from an EMBL/GenBank/DDBJ whole genome shotgun (WGS) entry which is preliminary data.</text>
</comment>
<dbReference type="Proteomes" id="UP001066276">
    <property type="component" value="Chromosome 8"/>
</dbReference>
<sequence length="105" mass="11709">MDQYPIRLIPAMLKKQNKVVRGREDIAGETRGHVDSNTEREVDANTEEGEQDGEGQAGKEIPGRDGREPKTTEGKESYPETEGRAKERQADTERSERREGALPGT</sequence>
<protein>
    <submittedName>
        <fullName evidence="2">Uncharacterized protein</fullName>
    </submittedName>
</protein>
<accession>A0AAV7P004</accession>